<proteinExistence type="predicted"/>
<reference evidence="2" key="1">
    <citation type="journal article" date="2021" name="Proc. Natl. Acad. Sci. U.S.A.">
        <title>Three genomes in the algal genus Volvox reveal the fate of a haploid sex-determining region after a transition to homothallism.</title>
        <authorList>
            <person name="Yamamoto K."/>
            <person name="Hamaji T."/>
            <person name="Kawai-Toyooka H."/>
            <person name="Matsuzaki R."/>
            <person name="Takahashi F."/>
            <person name="Nishimura Y."/>
            <person name="Kawachi M."/>
            <person name="Noguchi H."/>
            <person name="Minakuchi Y."/>
            <person name="Umen J.G."/>
            <person name="Toyoda A."/>
            <person name="Nozaki H."/>
        </authorList>
    </citation>
    <scope>NUCLEOTIDE SEQUENCE</scope>
    <source>
        <strain evidence="2">NIES-3780</strain>
    </source>
</reference>
<comment type="caution">
    <text evidence="2">The sequence shown here is derived from an EMBL/GenBank/DDBJ whole genome shotgun (WGS) entry which is preliminary data.</text>
</comment>
<evidence type="ECO:0000256" key="1">
    <source>
        <dbReference type="SAM" id="MobiDB-lite"/>
    </source>
</evidence>
<keyword evidence="3" id="KW-1185">Reference proteome</keyword>
<gene>
    <name evidence="2" type="ORF">Vafri_14828</name>
</gene>
<name>A0A8J4BFE7_9CHLO</name>
<feature type="compositionally biased region" description="Basic and acidic residues" evidence="1">
    <location>
        <begin position="67"/>
        <end position="76"/>
    </location>
</feature>
<dbReference type="EMBL" id="BNCO01000038">
    <property type="protein sequence ID" value="GIL60219.1"/>
    <property type="molecule type" value="Genomic_DNA"/>
</dbReference>
<evidence type="ECO:0000313" key="2">
    <source>
        <dbReference type="EMBL" id="GIL60219.1"/>
    </source>
</evidence>
<accession>A0A8J4BFE7</accession>
<feature type="region of interest" description="Disordered" evidence="1">
    <location>
        <begin position="1"/>
        <end position="24"/>
    </location>
</feature>
<feature type="region of interest" description="Disordered" evidence="1">
    <location>
        <begin position="58"/>
        <end position="81"/>
    </location>
</feature>
<dbReference type="Proteomes" id="UP000747399">
    <property type="component" value="Unassembled WGS sequence"/>
</dbReference>
<protein>
    <submittedName>
        <fullName evidence="2">Uncharacterized protein</fullName>
    </submittedName>
</protein>
<evidence type="ECO:0000313" key="3">
    <source>
        <dbReference type="Proteomes" id="UP000747399"/>
    </source>
</evidence>
<sequence length="109" mass="12161">MERCTKAPGRQSENPLRGELELRNETQGTRCSRFRRSIGRSERCQELLVIGFQAGVRRRQAAGGREANGRDGREANTARAHRSISRILVKEPEAGIKVENHVVPVEPTG</sequence>
<organism evidence="2 3">
    <name type="scientific">Volvox africanus</name>
    <dbReference type="NCBI Taxonomy" id="51714"/>
    <lineage>
        <taxon>Eukaryota</taxon>
        <taxon>Viridiplantae</taxon>
        <taxon>Chlorophyta</taxon>
        <taxon>core chlorophytes</taxon>
        <taxon>Chlorophyceae</taxon>
        <taxon>CS clade</taxon>
        <taxon>Chlamydomonadales</taxon>
        <taxon>Volvocaceae</taxon>
        <taxon>Volvox</taxon>
    </lineage>
</organism>
<dbReference type="AlphaFoldDB" id="A0A8J4BFE7"/>